<evidence type="ECO:0000313" key="2">
    <source>
        <dbReference type="Proteomes" id="UP001500298"/>
    </source>
</evidence>
<organism evidence="1 2">
    <name type="scientific">Algivirga pacifica</name>
    <dbReference type="NCBI Taxonomy" id="1162670"/>
    <lineage>
        <taxon>Bacteria</taxon>
        <taxon>Pseudomonadati</taxon>
        <taxon>Bacteroidota</taxon>
        <taxon>Cytophagia</taxon>
        <taxon>Cytophagales</taxon>
        <taxon>Flammeovirgaceae</taxon>
        <taxon>Algivirga</taxon>
    </lineage>
</organism>
<accession>A0ABP9D2Z5</accession>
<name>A0ABP9D2Z5_9BACT</name>
<protein>
    <submittedName>
        <fullName evidence="1">Uncharacterized protein</fullName>
    </submittedName>
</protein>
<reference evidence="2" key="1">
    <citation type="journal article" date="2019" name="Int. J. Syst. Evol. Microbiol.">
        <title>The Global Catalogue of Microorganisms (GCM) 10K type strain sequencing project: providing services to taxonomists for standard genome sequencing and annotation.</title>
        <authorList>
            <consortium name="The Broad Institute Genomics Platform"/>
            <consortium name="The Broad Institute Genome Sequencing Center for Infectious Disease"/>
            <person name="Wu L."/>
            <person name="Ma J."/>
        </authorList>
    </citation>
    <scope>NUCLEOTIDE SEQUENCE [LARGE SCALE GENOMIC DNA]</scope>
    <source>
        <strain evidence="2">JCM 18326</strain>
    </source>
</reference>
<dbReference type="RefSeq" id="WP_345369401.1">
    <property type="nucleotide sequence ID" value="NZ_BAABJX010000016.1"/>
</dbReference>
<dbReference type="Proteomes" id="UP001500298">
    <property type="component" value="Unassembled WGS sequence"/>
</dbReference>
<dbReference type="EMBL" id="BAABJX010000016">
    <property type="protein sequence ID" value="GAA4825834.1"/>
    <property type="molecule type" value="Genomic_DNA"/>
</dbReference>
<proteinExistence type="predicted"/>
<keyword evidence="2" id="KW-1185">Reference proteome</keyword>
<sequence length="93" mass="11166">MRRILIGKTEYIFETPLSLKITELAKREEERLPAYLYFYLGNYNYEAYLPEAYQESRYLVMEDKVILTDRLETNAEGIQVDWVLDWTTVDSEQ</sequence>
<gene>
    <name evidence="1" type="ORF">GCM10023331_08050</name>
</gene>
<evidence type="ECO:0000313" key="1">
    <source>
        <dbReference type="EMBL" id="GAA4825834.1"/>
    </source>
</evidence>
<comment type="caution">
    <text evidence="1">The sequence shown here is derived from an EMBL/GenBank/DDBJ whole genome shotgun (WGS) entry which is preliminary data.</text>
</comment>